<sequence length="131" mass="14789">MKNNSIIIFSIVLLAVVGIFGFIYLNNKIEVSQHPTQDEWLKVYTSHNIHKMTDLWRQRVAVNVDILSQDADGKPLVPKEMIITMTSANGQEPITGIGKDQYTQTAESMAKSILDDYGVAKEYKLTVQFID</sequence>
<evidence type="ECO:0000313" key="2">
    <source>
        <dbReference type="EMBL" id="KKT11009.1"/>
    </source>
</evidence>
<proteinExistence type="predicted"/>
<keyword evidence="1" id="KW-1133">Transmembrane helix</keyword>
<comment type="caution">
    <text evidence="2">The sequence shown here is derived from an EMBL/GenBank/DDBJ whole genome shotgun (WGS) entry which is preliminary data.</text>
</comment>
<dbReference type="AlphaFoldDB" id="A0A0G1HJH3"/>
<dbReference type="Proteomes" id="UP000033907">
    <property type="component" value="Unassembled WGS sequence"/>
</dbReference>
<organism evidence="2 3">
    <name type="scientific">Candidatus Nomurabacteria bacterium GW2011_GWF2_43_24</name>
    <dbReference type="NCBI Taxonomy" id="1618778"/>
    <lineage>
        <taxon>Bacteria</taxon>
        <taxon>Candidatus Nomuraibacteriota</taxon>
    </lineage>
</organism>
<protein>
    <submittedName>
        <fullName evidence="2">Uncharacterized protein</fullName>
    </submittedName>
</protein>
<dbReference type="EMBL" id="LCGH01000009">
    <property type="protein sequence ID" value="KKT11009.1"/>
    <property type="molecule type" value="Genomic_DNA"/>
</dbReference>
<reference evidence="2 3" key="1">
    <citation type="journal article" date="2015" name="Nature">
        <title>rRNA introns, odd ribosomes, and small enigmatic genomes across a large radiation of phyla.</title>
        <authorList>
            <person name="Brown C.T."/>
            <person name="Hug L.A."/>
            <person name="Thomas B.C."/>
            <person name="Sharon I."/>
            <person name="Castelle C.J."/>
            <person name="Singh A."/>
            <person name="Wilkins M.J."/>
            <person name="Williams K.H."/>
            <person name="Banfield J.F."/>
        </authorList>
    </citation>
    <scope>NUCLEOTIDE SEQUENCE [LARGE SCALE GENOMIC DNA]</scope>
</reference>
<gene>
    <name evidence="2" type="ORF">UV91_C0009G0016</name>
</gene>
<evidence type="ECO:0000313" key="3">
    <source>
        <dbReference type="Proteomes" id="UP000033907"/>
    </source>
</evidence>
<accession>A0A0G1HJH3</accession>
<feature type="transmembrane region" description="Helical" evidence="1">
    <location>
        <begin position="6"/>
        <end position="25"/>
    </location>
</feature>
<keyword evidence="1" id="KW-0472">Membrane</keyword>
<evidence type="ECO:0000256" key="1">
    <source>
        <dbReference type="SAM" id="Phobius"/>
    </source>
</evidence>
<keyword evidence="1" id="KW-0812">Transmembrane</keyword>
<name>A0A0G1HJH3_9BACT</name>